<dbReference type="PROSITE" id="PS50106">
    <property type="entry name" value="PDZ"/>
    <property type="match status" value="1"/>
</dbReference>
<dbReference type="InterPro" id="IPR051201">
    <property type="entry name" value="Chloro_Bact_Ser_Proteases"/>
</dbReference>
<keyword evidence="3 9" id="KW-0732">Signal</keyword>
<evidence type="ECO:0000313" key="11">
    <source>
        <dbReference type="EMBL" id="MBC8361671.1"/>
    </source>
</evidence>
<dbReference type="InterPro" id="IPR011782">
    <property type="entry name" value="Pept_S1C_Do"/>
</dbReference>
<feature type="active site" description="Charge relay system" evidence="7">
    <location>
        <position position="221"/>
    </location>
</feature>
<proteinExistence type="inferred from homology"/>
<dbReference type="GO" id="GO:0004252">
    <property type="term" value="F:serine-type endopeptidase activity"/>
    <property type="evidence" value="ECO:0007669"/>
    <property type="project" value="InterPro"/>
</dbReference>
<keyword evidence="2" id="KW-0645">Protease</keyword>
<comment type="caution">
    <text evidence="11">The sequence shown here is derived from an EMBL/GenBank/DDBJ whole genome shotgun (WGS) entry which is preliminary data.</text>
</comment>
<evidence type="ECO:0000256" key="1">
    <source>
        <dbReference type="ARBA" id="ARBA00010541"/>
    </source>
</evidence>
<feature type="active site" description="Charge relay system" evidence="7">
    <location>
        <position position="115"/>
    </location>
</feature>
<dbReference type="EMBL" id="JACNJH010000144">
    <property type="protein sequence ID" value="MBC8361671.1"/>
    <property type="molecule type" value="Genomic_DNA"/>
</dbReference>
<sequence>MLLHRFTLKNSFFLLAMIAILWLAAPSCGRCDDDPRETPVVKAARKVSPVVVNISSEYEVRQRVNPFSGFGLDPSLESFFKDFFDPGYEQRYQKASLGSGVIIDGKRGFVLTNNHVIQKTATITVILKDGREFKAQIVGADPQSDLAVLQISSKEPLPDIKMGNSDDLMVGETVFAIGNPFGFSNTVTTGVISATNRSIRSEDMVYQDFIQTDASINPGNSGGPLLNINGELIGINTAIYAKAQGIGFAIPINKAKRIVADLIKFGEVVQAWIGITVQNVDLQLSQYLKLPDVKGVLVKKVEPSSPANKAAVQEGDVIVSVGKRIILSENDYQAAIKDCAAGQTVDITVWRNGDTRSVSVHTTVFPLEQAMALAYDLIGVSVENLSAKNRYIYQSVAEEGVLITEIHRQSYLARIGVRPGDVIRKIDEITIKNVADFKKAVVKYRLKPSVVILLQRGRQLYNIGVKR</sequence>
<dbReference type="FunFam" id="2.40.10.10:FF:000001">
    <property type="entry name" value="Periplasmic serine protease DegS"/>
    <property type="match status" value="1"/>
</dbReference>
<dbReference type="Gene3D" id="2.30.42.10">
    <property type="match status" value="2"/>
</dbReference>
<evidence type="ECO:0000313" key="12">
    <source>
        <dbReference type="Proteomes" id="UP000603434"/>
    </source>
</evidence>
<keyword evidence="4" id="KW-0677">Repeat</keyword>
<reference evidence="11 12" key="1">
    <citation type="submission" date="2020-08" db="EMBL/GenBank/DDBJ databases">
        <title>Bridging the membrane lipid divide: bacteria of the FCB group superphylum have the potential to synthesize archaeal ether lipids.</title>
        <authorList>
            <person name="Villanueva L."/>
            <person name="Von Meijenfeldt F.A.B."/>
            <person name="Westbye A.B."/>
            <person name="Yadav S."/>
            <person name="Hopmans E.C."/>
            <person name="Dutilh B.E."/>
            <person name="Sinninghe Damste J.S."/>
        </authorList>
    </citation>
    <scope>NUCLEOTIDE SEQUENCE [LARGE SCALE GENOMIC DNA]</scope>
    <source>
        <strain evidence="11">NIOZ-UU30</strain>
    </source>
</reference>
<evidence type="ECO:0000256" key="2">
    <source>
        <dbReference type="ARBA" id="ARBA00022670"/>
    </source>
</evidence>
<evidence type="ECO:0000256" key="5">
    <source>
        <dbReference type="ARBA" id="ARBA00022801"/>
    </source>
</evidence>
<evidence type="ECO:0000256" key="9">
    <source>
        <dbReference type="SAM" id="SignalP"/>
    </source>
</evidence>
<dbReference type="InterPro" id="IPR036034">
    <property type="entry name" value="PDZ_sf"/>
</dbReference>
<feature type="domain" description="PDZ" evidence="10">
    <location>
        <begin position="262"/>
        <end position="353"/>
    </location>
</feature>
<dbReference type="InterPro" id="IPR001940">
    <property type="entry name" value="Peptidase_S1C"/>
</dbReference>
<dbReference type="SUPFAM" id="SSF50494">
    <property type="entry name" value="Trypsin-like serine proteases"/>
    <property type="match status" value="1"/>
</dbReference>
<evidence type="ECO:0000256" key="8">
    <source>
        <dbReference type="PIRSR" id="PIRSR611782-2"/>
    </source>
</evidence>
<evidence type="ECO:0000256" key="4">
    <source>
        <dbReference type="ARBA" id="ARBA00022737"/>
    </source>
</evidence>
<feature type="binding site" evidence="8">
    <location>
        <position position="145"/>
    </location>
    <ligand>
        <name>substrate</name>
    </ligand>
</feature>
<dbReference type="Proteomes" id="UP000603434">
    <property type="component" value="Unassembled WGS sequence"/>
</dbReference>
<dbReference type="AlphaFoldDB" id="A0A8J6TMR7"/>
<evidence type="ECO:0000256" key="7">
    <source>
        <dbReference type="PIRSR" id="PIRSR611782-1"/>
    </source>
</evidence>
<protein>
    <submittedName>
        <fullName evidence="11">Do family serine endopeptidase</fullName>
    </submittedName>
</protein>
<evidence type="ECO:0000256" key="6">
    <source>
        <dbReference type="ARBA" id="ARBA00022825"/>
    </source>
</evidence>
<name>A0A8J6TMR7_9BACT</name>
<feature type="binding site" evidence="8">
    <location>
        <position position="115"/>
    </location>
    <ligand>
        <name>substrate</name>
    </ligand>
</feature>
<dbReference type="Gene3D" id="2.40.10.120">
    <property type="match status" value="1"/>
</dbReference>
<keyword evidence="6" id="KW-0720">Serine protease</keyword>
<dbReference type="NCBIfam" id="TIGR02037">
    <property type="entry name" value="degP_htrA_DO"/>
    <property type="match status" value="1"/>
</dbReference>
<evidence type="ECO:0000259" key="10">
    <source>
        <dbReference type="PROSITE" id="PS50106"/>
    </source>
</evidence>
<dbReference type="Pfam" id="PF13365">
    <property type="entry name" value="Trypsin_2"/>
    <property type="match status" value="1"/>
</dbReference>
<dbReference type="SMART" id="SM00228">
    <property type="entry name" value="PDZ"/>
    <property type="match status" value="2"/>
</dbReference>
<dbReference type="Pfam" id="PF13180">
    <property type="entry name" value="PDZ_2"/>
    <property type="match status" value="2"/>
</dbReference>
<feature type="chain" id="PRO_5039675143" evidence="9">
    <location>
        <begin position="25"/>
        <end position="467"/>
    </location>
</feature>
<accession>A0A8J6TMR7</accession>
<keyword evidence="5" id="KW-0378">Hydrolase</keyword>
<organism evidence="11 12">
    <name type="scientific">Candidatus Desulfatibia profunda</name>
    <dbReference type="NCBI Taxonomy" id="2841695"/>
    <lineage>
        <taxon>Bacteria</taxon>
        <taxon>Pseudomonadati</taxon>
        <taxon>Thermodesulfobacteriota</taxon>
        <taxon>Desulfobacteria</taxon>
        <taxon>Desulfobacterales</taxon>
        <taxon>Desulfobacterales incertae sedis</taxon>
        <taxon>Candidatus Desulfatibia</taxon>
    </lineage>
</organism>
<dbReference type="InterPro" id="IPR001478">
    <property type="entry name" value="PDZ"/>
</dbReference>
<feature type="binding site" evidence="8">
    <location>
        <begin position="237"/>
        <end position="241"/>
    </location>
    <ligand>
        <name>substrate</name>
    </ligand>
</feature>
<feature type="binding site" evidence="8">
    <location>
        <position position="57"/>
    </location>
    <ligand>
        <name>substrate</name>
    </ligand>
</feature>
<dbReference type="PANTHER" id="PTHR43343">
    <property type="entry name" value="PEPTIDASE S12"/>
    <property type="match status" value="1"/>
</dbReference>
<dbReference type="GO" id="GO:0006508">
    <property type="term" value="P:proteolysis"/>
    <property type="evidence" value="ECO:0007669"/>
    <property type="project" value="UniProtKB-KW"/>
</dbReference>
<feature type="signal peptide" evidence="9">
    <location>
        <begin position="1"/>
        <end position="24"/>
    </location>
</feature>
<feature type="active site" description="Charge relay system" evidence="7">
    <location>
        <position position="145"/>
    </location>
</feature>
<dbReference type="InterPro" id="IPR009003">
    <property type="entry name" value="Peptidase_S1_PA"/>
</dbReference>
<feature type="binding site" evidence="8">
    <location>
        <begin position="219"/>
        <end position="221"/>
    </location>
    <ligand>
        <name>substrate</name>
    </ligand>
</feature>
<gene>
    <name evidence="11" type="ORF">H8E23_09750</name>
</gene>
<comment type="similarity">
    <text evidence="1">Belongs to the peptidase S1C family.</text>
</comment>
<dbReference type="PANTHER" id="PTHR43343:SF3">
    <property type="entry name" value="PROTEASE DO-LIKE 8, CHLOROPLASTIC"/>
    <property type="match status" value="1"/>
</dbReference>
<dbReference type="SUPFAM" id="SSF50156">
    <property type="entry name" value="PDZ domain-like"/>
    <property type="match status" value="2"/>
</dbReference>
<dbReference type="PRINTS" id="PR00834">
    <property type="entry name" value="PROTEASES2C"/>
</dbReference>
<evidence type="ECO:0000256" key="3">
    <source>
        <dbReference type="ARBA" id="ARBA00022729"/>
    </source>
</evidence>